<evidence type="ECO:0000313" key="2">
    <source>
        <dbReference type="EMBL" id="CRL42222.1"/>
    </source>
</evidence>
<protein>
    <recommendedName>
        <fullName evidence="4">PcfB family protein</fullName>
    </recommendedName>
</protein>
<dbReference type="Pfam" id="PF12687">
    <property type="entry name" value="DUF3801"/>
    <property type="match status" value="1"/>
</dbReference>
<feature type="region of interest" description="Disordered" evidence="1">
    <location>
        <begin position="348"/>
        <end position="372"/>
    </location>
</feature>
<proteinExistence type="predicted"/>
<reference evidence="3" key="1">
    <citation type="submission" date="2015-05" db="EMBL/GenBank/DDBJ databases">
        <authorList>
            <consortium name="Pathogen Informatics"/>
        </authorList>
    </citation>
    <scope>NUCLEOTIDE SEQUENCE [LARGE SCALE GENOMIC DNA]</scope>
    <source>
        <strain evidence="3">T1-815</strain>
    </source>
</reference>
<dbReference type="Gene3D" id="1.10.10.10">
    <property type="entry name" value="Winged helix-like DNA-binding domain superfamily/Winged helix DNA-binding domain"/>
    <property type="match status" value="1"/>
</dbReference>
<sequence length="372" mass="42206">MAEEIQEAVQIIRVAYDGIEIAMKVGSGGIAAMQKAIDFLKGMLDYEKSLGKTSMRKLLLKGGDLQVLQFNTEDMKKVEKMAKKYGILYSVLPDCNKKDGMSEIIFHTEAVPRVNMMIQKLKFGKIATFDDYLKNGDEKSLGKLMDFLRKQQGNEKSHTIEGDKVNSAIDGLIEKVGMFAMEKKAISVDQVKENFSINGEQAENVIKQLETIGVLGSRNEDGTHAVMMDKDAFINRVRGYQDLAERMRAVAASKNANLSDVTISKKLISEENDHAVKTRVPGTWGEEARYVWLRKENIMDIHGGKTMLTFLDSTKDYKLYDEQNRVVTTQKGTELYTHYDKVESSVRERYEKVQKQQKKTTQKKTVTTKKVR</sequence>
<dbReference type="InterPro" id="IPR036388">
    <property type="entry name" value="WH-like_DNA-bd_sf"/>
</dbReference>
<dbReference type="InterPro" id="IPR024234">
    <property type="entry name" value="DUF3801"/>
</dbReference>
<evidence type="ECO:0000313" key="3">
    <source>
        <dbReference type="Proteomes" id="UP000049472"/>
    </source>
</evidence>
<evidence type="ECO:0000256" key="1">
    <source>
        <dbReference type="SAM" id="MobiDB-lite"/>
    </source>
</evidence>
<dbReference type="Proteomes" id="UP000049472">
    <property type="component" value="Unassembled WGS sequence"/>
</dbReference>
<gene>
    <name evidence="2" type="ORF">T1815_01191</name>
</gene>
<keyword evidence="3" id="KW-1185">Reference proteome</keyword>
<dbReference type="RefSeq" id="WP_055062771.1">
    <property type="nucleotide sequence ID" value="NZ_CVRQ01000058.1"/>
</dbReference>
<accession>A0A0M6WWU1</accession>
<name>A0A0M6WWU1_9FIRM</name>
<dbReference type="AlphaFoldDB" id="A0A0M6WWU1"/>
<dbReference type="EMBL" id="CVRQ01000058">
    <property type="protein sequence ID" value="CRL42222.1"/>
    <property type="molecule type" value="Genomic_DNA"/>
</dbReference>
<organism evidence="2 3">
    <name type="scientific">Agathobacter rectalis</name>
    <dbReference type="NCBI Taxonomy" id="39491"/>
    <lineage>
        <taxon>Bacteria</taxon>
        <taxon>Bacillati</taxon>
        <taxon>Bacillota</taxon>
        <taxon>Clostridia</taxon>
        <taxon>Lachnospirales</taxon>
        <taxon>Lachnospiraceae</taxon>
        <taxon>Agathobacter</taxon>
    </lineage>
</organism>
<evidence type="ECO:0008006" key="4">
    <source>
        <dbReference type="Google" id="ProtNLM"/>
    </source>
</evidence>
<feature type="compositionally biased region" description="Basic residues" evidence="1">
    <location>
        <begin position="355"/>
        <end position="372"/>
    </location>
</feature>